<gene>
    <name evidence="1" type="ORF">O181_023197</name>
</gene>
<keyword evidence="2" id="KW-1185">Reference proteome</keyword>
<proteinExistence type="predicted"/>
<reference evidence="1" key="1">
    <citation type="submission" date="2021-03" db="EMBL/GenBank/DDBJ databases">
        <title>Draft genome sequence of rust myrtle Austropuccinia psidii MF-1, a brazilian biotype.</title>
        <authorList>
            <person name="Quecine M.C."/>
            <person name="Pachon D.M.R."/>
            <person name="Bonatelli M.L."/>
            <person name="Correr F.H."/>
            <person name="Franceschini L.M."/>
            <person name="Leite T.F."/>
            <person name="Margarido G.R.A."/>
            <person name="Almeida C.A."/>
            <person name="Ferrarezi J.A."/>
            <person name="Labate C.A."/>
        </authorList>
    </citation>
    <scope>NUCLEOTIDE SEQUENCE</scope>
    <source>
        <strain evidence="1">MF-1</strain>
    </source>
</reference>
<organism evidence="1 2">
    <name type="scientific">Austropuccinia psidii MF-1</name>
    <dbReference type="NCBI Taxonomy" id="1389203"/>
    <lineage>
        <taxon>Eukaryota</taxon>
        <taxon>Fungi</taxon>
        <taxon>Dikarya</taxon>
        <taxon>Basidiomycota</taxon>
        <taxon>Pucciniomycotina</taxon>
        <taxon>Pucciniomycetes</taxon>
        <taxon>Pucciniales</taxon>
        <taxon>Sphaerophragmiaceae</taxon>
        <taxon>Austropuccinia</taxon>
    </lineage>
</organism>
<protein>
    <submittedName>
        <fullName evidence="1">Uncharacterized protein</fullName>
    </submittedName>
</protein>
<sequence length="89" mass="10045">MLCLLQDNVNHQMCHINMSLKAQTHINTIHKVWVTTPHGASQQFGMLIFVREMTSAPPPDHLTITGALEESKSGLALRNQELTWRAPKE</sequence>
<dbReference type="Proteomes" id="UP000765509">
    <property type="component" value="Unassembled WGS sequence"/>
</dbReference>
<comment type="caution">
    <text evidence="1">The sequence shown here is derived from an EMBL/GenBank/DDBJ whole genome shotgun (WGS) entry which is preliminary data.</text>
</comment>
<accession>A0A9Q3CJ21</accession>
<evidence type="ECO:0000313" key="2">
    <source>
        <dbReference type="Proteomes" id="UP000765509"/>
    </source>
</evidence>
<dbReference type="AlphaFoldDB" id="A0A9Q3CJ21"/>
<dbReference type="EMBL" id="AVOT02007243">
    <property type="protein sequence ID" value="MBW0483482.1"/>
    <property type="molecule type" value="Genomic_DNA"/>
</dbReference>
<name>A0A9Q3CJ21_9BASI</name>
<evidence type="ECO:0000313" key="1">
    <source>
        <dbReference type="EMBL" id="MBW0483482.1"/>
    </source>
</evidence>